<evidence type="ECO:0000256" key="1">
    <source>
        <dbReference type="ARBA" id="ARBA00005306"/>
    </source>
</evidence>
<dbReference type="GO" id="GO:0050567">
    <property type="term" value="F:glutaminyl-tRNA synthase (glutamine-hydrolyzing) activity"/>
    <property type="evidence" value="ECO:0007669"/>
    <property type="project" value="UniProtKB-UniRule"/>
</dbReference>
<evidence type="ECO:0000256" key="2">
    <source>
        <dbReference type="ARBA" id="ARBA00011123"/>
    </source>
</evidence>
<dbReference type="SUPFAM" id="SSF89095">
    <property type="entry name" value="GatB/YqeY motif"/>
    <property type="match status" value="1"/>
</dbReference>
<evidence type="ECO:0000256" key="5">
    <source>
        <dbReference type="ARBA" id="ARBA00022840"/>
    </source>
</evidence>
<dbReference type="NCBIfam" id="TIGR00133">
    <property type="entry name" value="gatB"/>
    <property type="match status" value="1"/>
</dbReference>
<feature type="domain" description="Asn/Gln amidotransferase" evidence="11">
    <location>
        <begin position="332"/>
        <end position="482"/>
    </location>
</feature>
<dbReference type="InterPro" id="IPR042114">
    <property type="entry name" value="GatB_C_1"/>
</dbReference>
<dbReference type="STRING" id="360411.AC812_03380"/>
<dbReference type="InterPro" id="IPR018027">
    <property type="entry name" value="Asn/Gln_amidotransferase"/>
</dbReference>
<dbReference type="InterPro" id="IPR003789">
    <property type="entry name" value="Asn/Gln_tRNA_amidoTrase-B-like"/>
</dbReference>
<comment type="function">
    <text evidence="7 10">Allows the formation of correctly charged Asn-tRNA(Asn) or Gln-tRNA(Gln) through the transamidation of misacylated Asp-tRNA(Asn) or Glu-tRNA(Gln) in organisms which lack either or both of asparaginyl-tRNA or glutaminyl-tRNA synthetases. The reaction takes place in the presence of glutamine and ATP through an activated phospho-Asp-tRNA(Asn) or phospho-Glu-tRNA(Gln).</text>
</comment>
<dbReference type="SMART" id="SM00845">
    <property type="entry name" value="GatB_Yqey"/>
    <property type="match status" value="1"/>
</dbReference>
<dbReference type="Pfam" id="PF02637">
    <property type="entry name" value="GatB_Yqey"/>
    <property type="match status" value="1"/>
</dbReference>
<evidence type="ECO:0000259" key="11">
    <source>
        <dbReference type="SMART" id="SM00845"/>
    </source>
</evidence>
<keyword evidence="13" id="KW-1185">Reference proteome</keyword>
<dbReference type="InterPro" id="IPR006075">
    <property type="entry name" value="Asn/Gln-tRNA_Trfase_suB/E_cat"/>
</dbReference>
<dbReference type="OrthoDB" id="9804078at2"/>
<dbReference type="GO" id="GO:0050566">
    <property type="term" value="F:asparaginyl-tRNA synthase (glutamine-hydrolyzing) activity"/>
    <property type="evidence" value="ECO:0007669"/>
    <property type="project" value="RHEA"/>
</dbReference>
<keyword evidence="12" id="KW-0808">Transferase</keyword>
<dbReference type="GO" id="GO:0016740">
    <property type="term" value="F:transferase activity"/>
    <property type="evidence" value="ECO:0007669"/>
    <property type="project" value="UniProtKB-KW"/>
</dbReference>
<dbReference type="PROSITE" id="PS01234">
    <property type="entry name" value="GATB"/>
    <property type="match status" value="1"/>
</dbReference>
<comment type="caution">
    <text evidence="12">The sequence shown here is derived from an EMBL/GenBank/DDBJ whole genome shotgun (WGS) entry which is preliminary data.</text>
</comment>
<dbReference type="RefSeq" id="WP_061913627.1">
    <property type="nucleotide sequence ID" value="NZ_DF967971.1"/>
</dbReference>
<comment type="similarity">
    <text evidence="1 10">Belongs to the GatB/GatE family. GatB subfamily.</text>
</comment>
<dbReference type="HAMAP" id="MF_00121">
    <property type="entry name" value="GatB"/>
    <property type="match status" value="1"/>
</dbReference>
<dbReference type="Gene3D" id="1.10.10.410">
    <property type="match status" value="1"/>
</dbReference>
<name>A0A0P6XQQ2_9CHLR</name>
<dbReference type="EC" id="6.3.5.-" evidence="10"/>
<comment type="catalytic activity">
    <reaction evidence="9 10">
        <text>L-glutamyl-tRNA(Gln) + L-glutamine + ATP + H2O = L-glutaminyl-tRNA(Gln) + L-glutamate + ADP + phosphate + H(+)</text>
        <dbReference type="Rhea" id="RHEA:17521"/>
        <dbReference type="Rhea" id="RHEA-COMP:9681"/>
        <dbReference type="Rhea" id="RHEA-COMP:9684"/>
        <dbReference type="ChEBI" id="CHEBI:15377"/>
        <dbReference type="ChEBI" id="CHEBI:15378"/>
        <dbReference type="ChEBI" id="CHEBI:29985"/>
        <dbReference type="ChEBI" id="CHEBI:30616"/>
        <dbReference type="ChEBI" id="CHEBI:43474"/>
        <dbReference type="ChEBI" id="CHEBI:58359"/>
        <dbReference type="ChEBI" id="CHEBI:78520"/>
        <dbReference type="ChEBI" id="CHEBI:78521"/>
        <dbReference type="ChEBI" id="CHEBI:456216"/>
    </reaction>
</comment>
<accession>A0A0P6XQQ2</accession>
<reference evidence="12 13" key="1">
    <citation type="submission" date="2015-07" db="EMBL/GenBank/DDBJ databases">
        <title>Draft genome of Bellilinea caldifistulae DSM 17877.</title>
        <authorList>
            <person name="Hemp J."/>
            <person name="Ward L.M."/>
            <person name="Pace L.A."/>
            <person name="Fischer W.W."/>
        </authorList>
    </citation>
    <scope>NUCLEOTIDE SEQUENCE [LARGE SCALE GENOMIC DNA]</scope>
    <source>
        <strain evidence="12 13">GOMI-1</strain>
    </source>
</reference>
<dbReference type="PANTHER" id="PTHR11659">
    <property type="entry name" value="GLUTAMYL-TRNA GLN AMIDOTRANSFERASE SUBUNIT B MITOCHONDRIAL AND PROKARYOTIC PET112-RELATED"/>
    <property type="match status" value="1"/>
</dbReference>
<evidence type="ECO:0000313" key="12">
    <source>
        <dbReference type="EMBL" id="KPL77587.1"/>
    </source>
</evidence>
<dbReference type="InterPro" id="IPR017958">
    <property type="entry name" value="Gln-tRNA_amidoTrfase_suB_CS"/>
</dbReference>
<dbReference type="SUPFAM" id="SSF55931">
    <property type="entry name" value="Glutamine synthetase/guanido kinase"/>
    <property type="match status" value="1"/>
</dbReference>
<dbReference type="NCBIfam" id="NF004012">
    <property type="entry name" value="PRK05477.1-2"/>
    <property type="match status" value="1"/>
</dbReference>
<dbReference type="InterPro" id="IPR017959">
    <property type="entry name" value="Asn/Gln-tRNA_amidoTrfase_suB/E"/>
</dbReference>
<dbReference type="AlphaFoldDB" id="A0A0P6XQQ2"/>
<protein>
    <recommendedName>
        <fullName evidence="10">Aspartyl/glutamyl-tRNA(Asn/Gln) amidotransferase subunit B</fullName>
        <shortName evidence="10">Asp/Glu-ADT subunit B</shortName>
        <ecNumber evidence="10">6.3.5.-</ecNumber>
    </recommendedName>
</protein>
<keyword evidence="5 10" id="KW-0067">ATP-binding</keyword>
<comment type="catalytic activity">
    <reaction evidence="8 10">
        <text>L-aspartyl-tRNA(Asn) + L-glutamine + ATP + H2O = L-asparaginyl-tRNA(Asn) + L-glutamate + ADP + phosphate + 2 H(+)</text>
        <dbReference type="Rhea" id="RHEA:14513"/>
        <dbReference type="Rhea" id="RHEA-COMP:9674"/>
        <dbReference type="Rhea" id="RHEA-COMP:9677"/>
        <dbReference type="ChEBI" id="CHEBI:15377"/>
        <dbReference type="ChEBI" id="CHEBI:15378"/>
        <dbReference type="ChEBI" id="CHEBI:29985"/>
        <dbReference type="ChEBI" id="CHEBI:30616"/>
        <dbReference type="ChEBI" id="CHEBI:43474"/>
        <dbReference type="ChEBI" id="CHEBI:58359"/>
        <dbReference type="ChEBI" id="CHEBI:78515"/>
        <dbReference type="ChEBI" id="CHEBI:78516"/>
        <dbReference type="ChEBI" id="CHEBI:456216"/>
    </reaction>
</comment>
<dbReference type="Proteomes" id="UP000050514">
    <property type="component" value="Unassembled WGS sequence"/>
</dbReference>
<evidence type="ECO:0000256" key="9">
    <source>
        <dbReference type="ARBA" id="ARBA00047913"/>
    </source>
</evidence>
<keyword evidence="4 10" id="KW-0547">Nucleotide-binding</keyword>
<dbReference type="InterPro" id="IPR004413">
    <property type="entry name" value="GatB"/>
</dbReference>
<sequence length="488" mass="54145">MPYETVIGLEVHAELQTRSKMFCACPVVDSTRAEPNTAVCPVCAGMPGTLPVVNRKAVELALRVALALECEIAPLSLFARKNYFYPDLPKGYQISQYEYPLAQRGVLRIETARGEKTVRIRRVHLEEDTGKLIHMQDPDGQSFSLVDLNRAGVPLLEIVSEPDMHSLEEVRAYATTLRAILRRVGANSGDMEKGVIRFEANVSLRPSGSQTLGTRVEIKNLNSFRAMERAIAYEIERQTDLLQNGQAVQQETLGWDEAAQVTVSQRSKEEAHDYRYFPEPDLPPLVIEPEWIEQVRANLPELPQAMKKRFIHNYGLSAGEAVLLSEEEAVARYFEACLEQAGDSIAPRTIALWITGEIFGWLNQSGEKFENLRVPPAGLVDLLRLTAKGIINLNTAKLVLNEMLASGKPAHAIIEERGLIQLDDAGQIADIVAKVLAEFPREVASYHQGKTTVFNWLLGQVMRQTAGRASPAVARAELERQLAGSKGN</sequence>
<evidence type="ECO:0000256" key="6">
    <source>
        <dbReference type="ARBA" id="ARBA00022917"/>
    </source>
</evidence>
<evidence type="ECO:0000256" key="8">
    <source>
        <dbReference type="ARBA" id="ARBA00047380"/>
    </source>
</evidence>
<gene>
    <name evidence="10" type="primary">gatB</name>
    <name evidence="12" type="ORF">AC812_03380</name>
</gene>
<evidence type="ECO:0000256" key="10">
    <source>
        <dbReference type="HAMAP-Rule" id="MF_00121"/>
    </source>
</evidence>
<keyword evidence="6 10" id="KW-0648">Protein biosynthesis</keyword>
<proteinExistence type="inferred from homology"/>
<dbReference type="Gene3D" id="1.10.150.380">
    <property type="entry name" value="GatB domain, N-terminal subdomain"/>
    <property type="match status" value="1"/>
</dbReference>
<evidence type="ECO:0000256" key="7">
    <source>
        <dbReference type="ARBA" id="ARBA00024799"/>
    </source>
</evidence>
<organism evidence="12 13">
    <name type="scientific">Bellilinea caldifistulae</name>
    <dbReference type="NCBI Taxonomy" id="360411"/>
    <lineage>
        <taxon>Bacteria</taxon>
        <taxon>Bacillati</taxon>
        <taxon>Chloroflexota</taxon>
        <taxon>Anaerolineae</taxon>
        <taxon>Anaerolineales</taxon>
        <taxon>Anaerolineaceae</taxon>
        <taxon>Bellilinea</taxon>
    </lineage>
</organism>
<comment type="subunit">
    <text evidence="2 10">Heterotrimer of A, B and C subunits.</text>
</comment>
<dbReference type="GO" id="GO:0006412">
    <property type="term" value="P:translation"/>
    <property type="evidence" value="ECO:0007669"/>
    <property type="project" value="UniProtKB-UniRule"/>
</dbReference>
<dbReference type="GO" id="GO:0005524">
    <property type="term" value="F:ATP binding"/>
    <property type="evidence" value="ECO:0007669"/>
    <property type="project" value="UniProtKB-KW"/>
</dbReference>
<dbReference type="NCBIfam" id="NF004014">
    <property type="entry name" value="PRK05477.1-4"/>
    <property type="match status" value="1"/>
</dbReference>
<dbReference type="EMBL" id="LGHJ01000009">
    <property type="protein sequence ID" value="KPL77587.1"/>
    <property type="molecule type" value="Genomic_DNA"/>
</dbReference>
<dbReference type="InterPro" id="IPR023168">
    <property type="entry name" value="GatB_Yqey_C_2"/>
</dbReference>
<dbReference type="PATRIC" id="fig|360411.5.peg.3558"/>
<keyword evidence="3 10" id="KW-0436">Ligase</keyword>
<evidence type="ECO:0000313" key="13">
    <source>
        <dbReference type="Proteomes" id="UP000050514"/>
    </source>
</evidence>
<evidence type="ECO:0000256" key="3">
    <source>
        <dbReference type="ARBA" id="ARBA00022598"/>
    </source>
</evidence>
<evidence type="ECO:0000256" key="4">
    <source>
        <dbReference type="ARBA" id="ARBA00022741"/>
    </source>
</evidence>
<dbReference type="InterPro" id="IPR014746">
    <property type="entry name" value="Gln_synth/guanido_kin_cat_dom"/>
</dbReference>
<dbReference type="Pfam" id="PF02934">
    <property type="entry name" value="GatB_N"/>
    <property type="match status" value="1"/>
</dbReference>